<sequence length="435" mass="49675">MYKILKTFLLGFAFAGLCLAACSEKATSGSGVKPQPKPDPTPEVEDYDLINFPDRKGPKTVGEGVVNLFIRSGNSNWGDMHSKTKSTLTSYPDVCAWLGAFWYAEAAGNNDLFNRLVAKFDQFLEVDDKNIEPNKSLVTQIPRTENNAVDYNIFGAVPLHIYYVKKQRGAAESEIKKYLDLGLRYADQQWELPTEQKYLEKMKNPEYYHNLGYSYQTRLWIDDMFMITALQSQAYLATGDEKYIERAAKEMILYLDELPGENGIFYHAPTAKFFWARGNGWMAVGMPEMLRMLPKSSKYDVYRNRILTEYKKMMATLSAYQYDSGLWGQLIYPNQGDMWEETSGSAMFTYAMILGVKNGWLDEKTYGTVARKGWLGIQNYLNTNFEIRNVCCGTGAGTSYAYYRDREKYTGDLHGQAAVMWCAYALTELANEQQQ</sequence>
<dbReference type="Gene3D" id="1.50.10.10">
    <property type="match status" value="1"/>
</dbReference>
<dbReference type="GO" id="GO:0005975">
    <property type="term" value="P:carbohydrate metabolic process"/>
    <property type="evidence" value="ECO:0007669"/>
    <property type="project" value="InterPro"/>
</dbReference>
<keyword evidence="1 3" id="KW-0378">Hydrolase</keyword>
<dbReference type="InterPro" id="IPR008928">
    <property type="entry name" value="6-hairpin_glycosidase_sf"/>
</dbReference>
<dbReference type="EMBL" id="FNRI01000005">
    <property type="protein sequence ID" value="SEA66278.1"/>
    <property type="molecule type" value="Genomic_DNA"/>
</dbReference>
<dbReference type="RefSeq" id="WP_010260357.1">
    <property type="nucleotide sequence ID" value="NZ_CAEG01000005.1"/>
</dbReference>
<keyword evidence="4" id="KW-1185">Reference proteome</keyword>
<organism evidence="3 4">
    <name type="scientific">Alistipes timonensis JC136</name>
    <dbReference type="NCBI Taxonomy" id="1033731"/>
    <lineage>
        <taxon>Bacteria</taxon>
        <taxon>Pseudomonadati</taxon>
        <taxon>Bacteroidota</taxon>
        <taxon>Bacteroidia</taxon>
        <taxon>Bacteroidales</taxon>
        <taxon>Rikenellaceae</taxon>
        <taxon>Alistipes</taxon>
    </lineage>
</organism>
<dbReference type="STRING" id="1033731.SAMN05444145_105101"/>
<keyword evidence="2" id="KW-0732">Signal</keyword>
<dbReference type="Pfam" id="PF07470">
    <property type="entry name" value="Glyco_hydro_88"/>
    <property type="match status" value="1"/>
</dbReference>
<evidence type="ECO:0000313" key="4">
    <source>
        <dbReference type="Proteomes" id="UP000183253"/>
    </source>
</evidence>
<dbReference type="InterPro" id="IPR052043">
    <property type="entry name" value="PolySaccharide_Degr_Enz"/>
</dbReference>
<dbReference type="PANTHER" id="PTHR33886:SF8">
    <property type="entry name" value="UNSATURATED RHAMNOGALACTURONAN HYDROLASE (EUROFUNG)"/>
    <property type="match status" value="1"/>
</dbReference>
<dbReference type="OrthoDB" id="258246at2"/>
<dbReference type="InterPro" id="IPR010905">
    <property type="entry name" value="Glyco_hydro_88"/>
</dbReference>
<dbReference type="InterPro" id="IPR012341">
    <property type="entry name" value="6hp_glycosidase-like_sf"/>
</dbReference>
<name>A0A1H4D115_9BACT</name>
<dbReference type="AlphaFoldDB" id="A0A1H4D115"/>
<gene>
    <name evidence="3" type="ORF">SAMN05444145_105101</name>
</gene>
<dbReference type="Proteomes" id="UP000183253">
    <property type="component" value="Unassembled WGS sequence"/>
</dbReference>
<reference evidence="3 4" key="1">
    <citation type="submission" date="2016-10" db="EMBL/GenBank/DDBJ databases">
        <authorList>
            <person name="de Groot N.N."/>
        </authorList>
    </citation>
    <scope>NUCLEOTIDE SEQUENCE [LARGE SCALE GENOMIC DNA]</scope>
    <source>
        <strain evidence="3 4">DSM 25383</strain>
    </source>
</reference>
<feature type="signal peptide" evidence="2">
    <location>
        <begin position="1"/>
        <end position="20"/>
    </location>
</feature>
<evidence type="ECO:0000256" key="1">
    <source>
        <dbReference type="ARBA" id="ARBA00022801"/>
    </source>
</evidence>
<evidence type="ECO:0000256" key="2">
    <source>
        <dbReference type="SAM" id="SignalP"/>
    </source>
</evidence>
<evidence type="ECO:0000313" key="3">
    <source>
        <dbReference type="EMBL" id="SEA66278.1"/>
    </source>
</evidence>
<dbReference type="GO" id="GO:0016787">
    <property type="term" value="F:hydrolase activity"/>
    <property type="evidence" value="ECO:0007669"/>
    <property type="project" value="UniProtKB-KW"/>
</dbReference>
<dbReference type="SUPFAM" id="SSF48208">
    <property type="entry name" value="Six-hairpin glycosidases"/>
    <property type="match status" value="1"/>
</dbReference>
<feature type="chain" id="PRO_5010230987" evidence="2">
    <location>
        <begin position="21"/>
        <end position="435"/>
    </location>
</feature>
<protein>
    <submittedName>
        <fullName evidence="3">Rhamnogalacturonyl hydrolase YesR</fullName>
    </submittedName>
</protein>
<accession>A0A1H4D115</accession>
<proteinExistence type="predicted"/>
<dbReference type="PANTHER" id="PTHR33886">
    <property type="entry name" value="UNSATURATED RHAMNOGALACTURONAN HYDROLASE (EUROFUNG)"/>
    <property type="match status" value="1"/>
</dbReference>